<dbReference type="EMBL" id="FXYF01000005">
    <property type="protein sequence ID" value="SMX40870.1"/>
    <property type="molecule type" value="Genomic_DNA"/>
</dbReference>
<evidence type="ECO:0000313" key="2">
    <source>
        <dbReference type="Proteomes" id="UP000207598"/>
    </source>
</evidence>
<proteinExistence type="predicted"/>
<dbReference type="AlphaFoldDB" id="A0A238KDH7"/>
<name>A0A238KDH7_9RHOB</name>
<accession>A0A238KDH7</accession>
<protein>
    <submittedName>
        <fullName evidence="1">Uncharacterized protein</fullName>
    </submittedName>
</protein>
<evidence type="ECO:0000313" key="1">
    <source>
        <dbReference type="EMBL" id="SMX40870.1"/>
    </source>
</evidence>
<organism evidence="1 2">
    <name type="scientific">Maliponia aquimaris</name>
    <dbReference type="NCBI Taxonomy" id="1673631"/>
    <lineage>
        <taxon>Bacteria</taxon>
        <taxon>Pseudomonadati</taxon>
        <taxon>Pseudomonadota</taxon>
        <taxon>Alphaproteobacteria</taxon>
        <taxon>Rhodobacterales</taxon>
        <taxon>Paracoccaceae</taxon>
        <taxon>Maliponia</taxon>
    </lineage>
</organism>
<reference evidence="1 2" key="1">
    <citation type="submission" date="2017-05" db="EMBL/GenBank/DDBJ databases">
        <authorList>
            <person name="Song R."/>
            <person name="Chenine A.L."/>
            <person name="Ruprecht R.M."/>
        </authorList>
    </citation>
    <scope>NUCLEOTIDE SEQUENCE [LARGE SCALE GENOMIC DNA]</scope>
    <source>
        <strain evidence="1 2">CECT 8898</strain>
    </source>
</reference>
<dbReference type="RefSeq" id="WP_245853365.1">
    <property type="nucleotide sequence ID" value="NZ_FXYF01000005.1"/>
</dbReference>
<dbReference type="Proteomes" id="UP000207598">
    <property type="component" value="Unassembled WGS sequence"/>
</dbReference>
<sequence>MRSQVIIIMSRTLARLLGPLLLVLALALPGAAAADCYVSYKAKQDQPLRLHYGVLVIGGSCPSGGQAANIAASRLASGGWTLLNVVRMSTSPPSSSERANAGQFYLRY</sequence>
<gene>
    <name evidence="1" type="ORF">MAA8898_02280</name>
</gene>
<keyword evidence="2" id="KW-1185">Reference proteome</keyword>